<keyword evidence="4 10" id="KW-0378">Hydrolase</keyword>
<dbReference type="PROSITE" id="PS00653">
    <property type="entry name" value="GLYCOSYL_HYDROL_F1_2"/>
    <property type="match status" value="1"/>
</dbReference>
<evidence type="ECO:0000256" key="2">
    <source>
        <dbReference type="ARBA" id="ARBA00010838"/>
    </source>
</evidence>
<gene>
    <name evidence="11" type="ORF">LJ725_15385</name>
</gene>
<evidence type="ECO:0000256" key="3">
    <source>
        <dbReference type="ARBA" id="ARBA00012744"/>
    </source>
</evidence>
<protein>
    <recommendedName>
        <fullName evidence="3 10">Beta-glucosidase</fullName>
        <ecNumber evidence="3 10">3.2.1.21</ecNumber>
    </recommendedName>
</protein>
<dbReference type="PROSITE" id="PS00572">
    <property type="entry name" value="GLYCOSYL_HYDROL_F1_1"/>
    <property type="match status" value="1"/>
</dbReference>
<dbReference type="Proteomes" id="UP001198862">
    <property type="component" value="Unassembled WGS sequence"/>
</dbReference>
<reference evidence="11 12" key="1">
    <citation type="submission" date="2021-11" db="EMBL/GenBank/DDBJ databases">
        <authorList>
            <person name="Lee D.-H."/>
            <person name="Kim S.-B."/>
        </authorList>
    </citation>
    <scope>NUCLEOTIDE SEQUENCE [LARGE SCALE GENOMIC DNA]</scope>
    <source>
        <strain evidence="11 12">KCTC 52223</strain>
    </source>
</reference>
<dbReference type="InterPro" id="IPR033132">
    <property type="entry name" value="GH_1_N_CS"/>
</dbReference>
<evidence type="ECO:0000256" key="7">
    <source>
        <dbReference type="ARBA" id="ARBA00023295"/>
    </source>
</evidence>
<dbReference type="SUPFAM" id="SSF51445">
    <property type="entry name" value="(Trans)glycosidases"/>
    <property type="match status" value="1"/>
</dbReference>
<dbReference type="InterPro" id="IPR018120">
    <property type="entry name" value="Glyco_hydro_1_AS"/>
</dbReference>
<dbReference type="Pfam" id="PF00232">
    <property type="entry name" value="Glyco_hydro_1"/>
    <property type="match status" value="1"/>
</dbReference>
<comment type="catalytic activity">
    <reaction evidence="1 10">
        <text>Hydrolysis of terminal, non-reducing beta-D-glucosyl residues with release of beta-D-glucose.</text>
        <dbReference type="EC" id="3.2.1.21"/>
    </reaction>
</comment>
<dbReference type="NCBIfam" id="TIGR03356">
    <property type="entry name" value="BGL"/>
    <property type="match status" value="1"/>
</dbReference>
<dbReference type="InterPro" id="IPR001360">
    <property type="entry name" value="Glyco_hydro_1"/>
</dbReference>
<evidence type="ECO:0000256" key="8">
    <source>
        <dbReference type="ARBA" id="ARBA00023326"/>
    </source>
</evidence>
<dbReference type="EMBL" id="JAJISD010000006">
    <property type="protein sequence ID" value="MCC8430356.1"/>
    <property type="molecule type" value="Genomic_DNA"/>
</dbReference>
<dbReference type="EC" id="3.2.1.21" evidence="3 10"/>
<dbReference type="Gene3D" id="3.20.20.80">
    <property type="entry name" value="Glycosidases"/>
    <property type="match status" value="1"/>
</dbReference>
<evidence type="ECO:0000313" key="12">
    <source>
        <dbReference type="Proteomes" id="UP001198862"/>
    </source>
</evidence>
<keyword evidence="5" id="KW-0136">Cellulose degradation</keyword>
<feature type="active site" description="Nucleophile" evidence="9">
    <location>
        <position position="363"/>
    </location>
</feature>
<sequence length="460" mass="50795">MTLVNDPGAEPPSSAKTHGLLRPDFVWGVSTSSYQIEGAAREGGRGESIWDPFCRQQGRIANGDTGDVACDHYHRYREDVALMRQLGVGAYRFSVAWPRVLPAGRGQANETGLEFYDRLVDSLLAVGIEPWVCLYHWDLPQALQEAGGWVNRDCASWFADYARLVASRLGDRVKRFATFNEPSVFTLFGYAFGWHPPAVDDAASHHAAIHHVNLAHGMAIDVLRDYIIGASLGAIHNMQPARPVQATAEDRAAARMLDCYWNRAFADPQMLGVYPDALAARMAPFCRDGDLKRIHRPVDWLGINHYSPVYARADSASRLGFAWSDAPADAPRSPIGWQIDPAAFRDVLIDACDRYGLPIYVTENGAGAVELADASGAVDDRERIEYLAAYIEALEEATVLGADVRGYFVWSLLDNFEWGAGYSNRFGIVRVDYATQARTPKASARWYAARIASHRAKATA</sequence>
<dbReference type="GO" id="GO:0004565">
    <property type="term" value="F:beta-galactosidase activity"/>
    <property type="evidence" value="ECO:0007669"/>
    <property type="project" value="UniProtKB-EC"/>
</dbReference>
<dbReference type="PANTHER" id="PTHR10353:SF36">
    <property type="entry name" value="LP05116P"/>
    <property type="match status" value="1"/>
</dbReference>
<evidence type="ECO:0000256" key="6">
    <source>
        <dbReference type="ARBA" id="ARBA00023277"/>
    </source>
</evidence>
<evidence type="ECO:0000256" key="1">
    <source>
        <dbReference type="ARBA" id="ARBA00000448"/>
    </source>
</evidence>
<keyword evidence="12" id="KW-1185">Reference proteome</keyword>
<accession>A0ABS8KWB0</accession>
<keyword evidence="8" id="KW-0624">Polysaccharide degradation</keyword>
<dbReference type="InterPro" id="IPR017736">
    <property type="entry name" value="Glyco_hydro_1_beta-glucosidase"/>
</dbReference>
<name>A0ABS8KWB0_9HYPH</name>
<evidence type="ECO:0000256" key="5">
    <source>
        <dbReference type="ARBA" id="ARBA00023001"/>
    </source>
</evidence>
<dbReference type="RefSeq" id="WP_230551520.1">
    <property type="nucleotide sequence ID" value="NZ_JAJISD010000006.1"/>
</dbReference>
<dbReference type="PANTHER" id="PTHR10353">
    <property type="entry name" value="GLYCOSYL HYDROLASE"/>
    <property type="match status" value="1"/>
</dbReference>
<keyword evidence="7 10" id="KW-0326">Glycosidase</keyword>
<organism evidence="11 12">
    <name type="scientific">Reyranella aquatilis</name>
    <dbReference type="NCBI Taxonomy" id="2035356"/>
    <lineage>
        <taxon>Bacteria</taxon>
        <taxon>Pseudomonadati</taxon>
        <taxon>Pseudomonadota</taxon>
        <taxon>Alphaproteobacteria</taxon>
        <taxon>Hyphomicrobiales</taxon>
        <taxon>Reyranellaceae</taxon>
        <taxon>Reyranella</taxon>
    </lineage>
</organism>
<evidence type="ECO:0000313" key="11">
    <source>
        <dbReference type="EMBL" id="MCC8430356.1"/>
    </source>
</evidence>
<evidence type="ECO:0000256" key="9">
    <source>
        <dbReference type="PROSITE-ProRule" id="PRU10055"/>
    </source>
</evidence>
<dbReference type="InterPro" id="IPR017853">
    <property type="entry name" value="GH"/>
</dbReference>
<comment type="caution">
    <text evidence="11">The sequence shown here is derived from an EMBL/GenBank/DDBJ whole genome shotgun (WGS) entry which is preliminary data.</text>
</comment>
<keyword evidence="6" id="KW-0119">Carbohydrate metabolism</keyword>
<evidence type="ECO:0000256" key="4">
    <source>
        <dbReference type="ARBA" id="ARBA00022801"/>
    </source>
</evidence>
<dbReference type="PRINTS" id="PR00131">
    <property type="entry name" value="GLHYDRLASE1"/>
</dbReference>
<comment type="similarity">
    <text evidence="2 10">Belongs to the glycosyl hydrolase 1 family.</text>
</comment>
<proteinExistence type="inferred from homology"/>
<evidence type="ECO:0000256" key="10">
    <source>
        <dbReference type="RuleBase" id="RU361175"/>
    </source>
</evidence>